<sequence length="64" mass="7414">MERPTDTNSFWFHHKSQNKLMSSDMAFLPGKFYAFTKAEGLHVLDLKITTMASAIFHMQTLESF</sequence>
<dbReference type="Proteomes" id="UP000006591">
    <property type="component" value="Chromosome 1"/>
</dbReference>
<protein>
    <submittedName>
        <fullName evidence="1">Uncharacterized protein</fullName>
    </submittedName>
</protein>
<evidence type="ECO:0000313" key="2">
    <source>
        <dbReference type="Proteomes" id="UP000006591"/>
    </source>
</evidence>
<name>A0A0E0FPA2_ORYNI</name>
<dbReference type="HOGENOM" id="CLU_2871513_0_0_1"/>
<dbReference type="Gramene" id="ONIVA01G25180.1">
    <property type="protein sequence ID" value="ONIVA01G25180.1"/>
    <property type="gene ID" value="ONIVA01G25180"/>
</dbReference>
<proteinExistence type="predicted"/>
<dbReference type="AlphaFoldDB" id="A0A0E0FPA2"/>
<reference evidence="1" key="2">
    <citation type="submission" date="2018-04" db="EMBL/GenBank/DDBJ databases">
        <title>OnivRS2 (Oryza nivara Reference Sequence Version 2).</title>
        <authorList>
            <person name="Zhang J."/>
            <person name="Kudrna D."/>
            <person name="Lee S."/>
            <person name="Talag J."/>
            <person name="Rajasekar S."/>
            <person name="Welchert J."/>
            <person name="Hsing Y.-I."/>
            <person name="Wing R.A."/>
        </authorList>
    </citation>
    <scope>NUCLEOTIDE SEQUENCE [LARGE SCALE GENOMIC DNA]</scope>
</reference>
<dbReference type="EnsemblPlants" id="ONIVA01G25180.1">
    <property type="protein sequence ID" value="ONIVA01G25180.1"/>
    <property type="gene ID" value="ONIVA01G25180"/>
</dbReference>
<accession>A0A0E0FPA2</accession>
<reference evidence="1" key="1">
    <citation type="submission" date="2015-04" db="UniProtKB">
        <authorList>
            <consortium name="EnsemblPlants"/>
        </authorList>
    </citation>
    <scope>IDENTIFICATION</scope>
    <source>
        <strain evidence="1">SL10</strain>
    </source>
</reference>
<keyword evidence="2" id="KW-1185">Reference proteome</keyword>
<organism evidence="1">
    <name type="scientific">Oryza nivara</name>
    <name type="common">Indian wild rice</name>
    <name type="synonym">Oryza sativa f. spontanea</name>
    <dbReference type="NCBI Taxonomy" id="4536"/>
    <lineage>
        <taxon>Eukaryota</taxon>
        <taxon>Viridiplantae</taxon>
        <taxon>Streptophyta</taxon>
        <taxon>Embryophyta</taxon>
        <taxon>Tracheophyta</taxon>
        <taxon>Spermatophyta</taxon>
        <taxon>Magnoliopsida</taxon>
        <taxon>Liliopsida</taxon>
        <taxon>Poales</taxon>
        <taxon>Poaceae</taxon>
        <taxon>BOP clade</taxon>
        <taxon>Oryzoideae</taxon>
        <taxon>Oryzeae</taxon>
        <taxon>Oryzinae</taxon>
        <taxon>Oryza</taxon>
    </lineage>
</organism>
<evidence type="ECO:0000313" key="1">
    <source>
        <dbReference type="EnsemblPlants" id="ONIVA01G25180.1"/>
    </source>
</evidence>